<proteinExistence type="predicted"/>
<gene>
    <name evidence="2" type="ORF">P280DRAFT_249427</name>
</gene>
<keyword evidence="3" id="KW-1185">Reference proteome</keyword>
<dbReference type="EMBL" id="MU006780">
    <property type="protein sequence ID" value="KAF2643310.1"/>
    <property type="molecule type" value="Genomic_DNA"/>
</dbReference>
<evidence type="ECO:0000313" key="2">
    <source>
        <dbReference type="EMBL" id="KAF2643310.1"/>
    </source>
</evidence>
<feature type="transmembrane region" description="Helical" evidence="1">
    <location>
        <begin position="59"/>
        <end position="77"/>
    </location>
</feature>
<keyword evidence="1" id="KW-1133">Transmembrane helix</keyword>
<name>A0A6A6S6V3_9PLEO</name>
<evidence type="ECO:0000313" key="3">
    <source>
        <dbReference type="Proteomes" id="UP000799753"/>
    </source>
</evidence>
<accession>A0A6A6S6V3</accession>
<keyword evidence="1" id="KW-0812">Transmembrane</keyword>
<dbReference type="Proteomes" id="UP000799753">
    <property type="component" value="Unassembled WGS sequence"/>
</dbReference>
<organism evidence="2 3">
    <name type="scientific">Massarina eburnea CBS 473.64</name>
    <dbReference type="NCBI Taxonomy" id="1395130"/>
    <lineage>
        <taxon>Eukaryota</taxon>
        <taxon>Fungi</taxon>
        <taxon>Dikarya</taxon>
        <taxon>Ascomycota</taxon>
        <taxon>Pezizomycotina</taxon>
        <taxon>Dothideomycetes</taxon>
        <taxon>Pleosporomycetidae</taxon>
        <taxon>Pleosporales</taxon>
        <taxon>Massarineae</taxon>
        <taxon>Massarinaceae</taxon>
        <taxon>Massarina</taxon>
    </lineage>
</organism>
<dbReference type="AlphaFoldDB" id="A0A6A6S6V3"/>
<feature type="transmembrane region" description="Helical" evidence="1">
    <location>
        <begin position="97"/>
        <end position="118"/>
    </location>
</feature>
<sequence length="136" mass="15270">MLEWSRDPARRDRNAGIYLAANDCVESLYDVMALCGSMQGGTTRRRGPFGDNQRRASSSLCDIFALSAVVIACITRQPPASLLAAAQHARHDLYNRVLALFNDIFGLVMPTIHLLIAGKLRRCLVFWMCFRLRKGR</sequence>
<reference evidence="2" key="1">
    <citation type="journal article" date="2020" name="Stud. Mycol.">
        <title>101 Dothideomycetes genomes: a test case for predicting lifestyles and emergence of pathogens.</title>
        <authorList>
            <person name="Haridas S."/>
            <person name="Albert R."/>
            <person name="Binder M."/>
            <person name="Bloem J."/>
            <person name="Labutti K."/>
            <person name="Salamov A."/>
            <person name="Andreopoulos B."/>
            <person name="Baker S."/>
            <person name="Barry K."/>
            <person name="Bills G."/>
            <person name="Bluhm B."/>
            <person name="Cannon C."/>
            <person name="Castanera R."/>
            <person name="Culley D."/>
            <person name="Daum C."/>
            <person name="Ezra D."/>
            <person name="Gonzalez J."/>
            <person name="Henrissat B."/>
            <person name="Kuo A."/>
            <person name="Liang C."/>
            <person name="Lipzen A."/>
            <person name="Lutzoni F."/>
            <person name="Magnuson J."/>
            <person name="Mondo S."/>
            <person name="Nolan M."/>
            <person name="Ohm R."/>
            <person name="Pangilinan J."/>
            <person name="Park H.-J."/>
            <person name="Ramirez L."/>
            <person name="Alfaro M."/>
            <person name="Sun H."/>
            <person name="Tritt A."/>
            <person name="Yoshinaga Y."/>
            <person name="Zwiers L.-H."/>
            <person name="Turgeon B."/>
            <person name="Goodwin S."/>
            <person name="Spatafora J."/>
            <person name="Crous P."/>
            <person name="Grigoriev I."/>
        </authorList>
    </citation>
    <scope>NUCLEOTIDE SEQUENCE</scope>
    <source>
        <strain evidence="2">CBS 473.64</strain>
    </source>
</reference>
<evidence type="ECO:0000256" key="1">
    <source>
        <dbReference type="SAM" id="Phobius"/>
    </source>
</evidence>
<protein>
    <submittedName>
        <fullName evidence="2">Uncharacterized protein</fullName>
    </submittedName>
</protein>
<keyword evidence="1" id="KW-0472">Membrane</keyword>